<proteinExistence type="predicted"/>
<dbReference type="OrthoDB" id="6269097at2759"/>
<reference evidence="1 2" key="2">
    <citation type="submission" date="2018-11" db="EMBL/GenBank/DDBJ databases">
        <authorList>
            <consortium name="Pathogen Informatics"/>
        </authorList>
    </citation>
    <scope>NUCLEOTIDE SEQUENCE [LARGE SCALE GENOMIC DNA]</scope>
    <source>
        <strain evidence="1 2">NST_G2</strain>
    </source>
</reference>
<evidence type="ECO:0000313" key="3">
    <source>
        <dbReference type="WBParaSite" id="SSLN_0001179601-mRNA-1"/>
    </source>
</evidence>
<protein>
    <submittedName>
        <fullName evidence="3">C2H2-type domain-containing protein</fullName>
    </submittedName>
</protein>
<dbReference type="WBParaSite" id="SSLN_0001179601-mRNA-1">
    <property type="protein sequence ID" value="SSLN_0001179601-mRNA-1"/>
    <property type="gene ID" value="SSLN_0001179601"/>
</dbReference>
<dbReference type="Gene3D" id="3.30.160.60">
    <property type="entry name" value="Classic Zinc Finger"/>
    <property type="match status" value="1"/>
</dbReference>
<accession>A0A183T4G2</accession>
<evidence type="ECO:0000313" key="2">
    <source>
        <dbReference type="Proteomes" id="UP000275846"/>
    </source>
</evidence>
<dbReference type="EMBL" id="UYSU01036469">
    <property type="protein sequence ID" value="VDL97745.1"/>
    <property type="molecule type" value="Genomic_DNA"/>
</dbReference>
<name>A0A183T4G2_SCHSO</name>
<keyword evidence="2" id="KW-1185">Reference proteome</keyword>
<organism evidence="3">
    <name type="scientific">Schistocephalus solidus</name>
    <name type="common">Tapeworm</name>
    <dbReference type="NCBI Taxonomy" id="70667"/>
    <lineage>
        <taxon>Eukaryota</taxon>
        <taxon>Metazoa</taxon>
        <taxon>Spiralia</taxon>
        <taxon>Lophotrochozoa</taxon>
        <taxon>Platyhelminthes</taxon>
        <taxon>Cestoda</taxon>
        <taxon>Eucestoda</taxon>
        <taxon>Diphyllobothriidea</taxon>
        <taxon>Diphyllobothriidae</taxon>
        <taxon>Schistocephalus</taxon>
    </lineage>
</organism>
<reference evidence="3" key="1">
    <citation type="submission" date="2016-06" db="UniProtKB">
        <authorList>
            <consortium name="WormBaseParasite"/>
        </authorList>
    </citation>
    <scope>IDENTIFICATION</scope>
</reference>
<gene>
    <name evidence="1" type="ORF">SSLN_LOCUS11360</name>
</gene>
<dbReference type="AlphaFoldDB" id="A0A183T4G2"/>
<sequence>MRRSFTSGIGLVGHKRIHRKEIGEPVTGAPTHSRDRHLHCPHCPRAFIHRMSLFGRMRIHDSGIHRNANNTDTPCKPSIPAILTATDILTSMNDISPASTDLS</sequence>
<evidence type="ECO:0000313" key="1">
    <source>
        <dbReference type="EMBL" id="VDL97745.1"/>
    </source>
</evidence>
<dbReference type="Proteomes" id="UP000275846">
    <property type="component" value="Unassembled WGS sequence"/>
</dbReference>